<protein>
    <submittedName>
        <fullName evidence="1">Uncharacterized protein</fullName>
    </submittedName>
</protein>
<organism evidence="1 2">
    <name type="scientific">Mycena metata</name>
    <dbReference type="NCBI Taxonomy" id="1033252"/>
    <lineage>
        <taxon>Eukaryota</taxon>
        <taxon>Fungi</taxon>
        <taxon>Dikarya</taxon>
        <taxon>Basidiomycota</taxon>
        <taxon>Agaricomycotina</taxon>
        <taxon>Agaricomycetes</taxon>
        <taxon>Agaricomycetidae</taxon>
        <taxon>Agaricales</taxon>
        <taxon>Marasmiineae</taxon>
        <taxon>Mycenaceae</taxon>
        <taxon>Mycena</taxon>
    </lineage>
</organism>
<evidence type="ECO:0000313" key="1">
    <source>
        <dbReference type="EMBL" id="KAJ7751142.1"/>
    </source>
</evidence>
<sequence length="184" mass="20744">MASTTPTEEIVLSCGEEEVERHHGEIFSHSKVKDSSLSSESVWAVCRRCSGCQRRHHWDSGSAEVRWPRQRRRRLPPVAMSGTGSLRGRIVVEPGVVMSALDERSDIGGNRESSVEGRTREECEWGGTWREEASGATWFKFSQMPEPEPAVRFSVRARRSFAEPVRTTEPDAEIKPVLNVQFCT</sequence>
<gene>
    <name evidence="1" type="ORF">B0H16DRAFT_1460470</name>
</gene>
<evidence type="ECO:0000313" key="2">
    <source>
        <dbReference type="Proteomes" id="UP001215598"/>
    </source>
</evidence>
<reference evidence="1" key="1">
    <citation type="submission" date="2023-03" db="EMBL/GenBank/DDBJ databases">
        <title>Massive genome expansion in bonnet fungi (Mycena s.s.) driven by repeated elements and novel gene families across ecological guilds.</title>
        <authorList>
            <consortium name="Lawrence Berkeley National Laboratory"/>
            <person name="Harder C.B."/>
            <person name="Miyauchi S."/>
            <person name="Viragh M."/>
            <person name="Kuo A."/>
            <person name="Thoen E."/>
            <person name="Andreopoulos B."/>
            <person name="Lu D."/>
            <person name="Skrede I."/>
            <person name="Drula E."/>
            <person name="Henrissat B."/>
            <person name="Morin E."/>
            <person name="Kohler A."/>
            <person name="Barry K."/>
            <person name="LaButti K."/>
            <person name="Morin E."/>
            <person name="Salamov A."/>
            <person name="Lipzen A."/>
            <person name="Mereny Z."/>
            <person name="Hegedus B."/>
            <person name="Baldrian P."/>
            <person name="Stursova M."/>
            <person name="Weitz H."/>
            <person name="Taylor A."/>
            <person name="Grigoriev I.V."/>
            <person name="Nagy L.G."/>
            <person name="Martin F."/>
            <person name="Kauserud H."/>
        </authorList>
    </citation>
    <scope>NUCLEOTIDE SEQUENCE</scope>
    <source>
        <strain evidence="1">CBHHK182m</strain>
    </source>
</reference>
<proteinExistence type="predicted"/>
<dbReference type="AlphaFoldDB" id="A0AAD7N9B2"/>
<accession>A0AAD7N9B2</accession>
<name>A0AAD7N9B2_9AGAR</name>
<comment type="caution">
    <text evidence="1">The sequence shown here is derived from an EMBL/GenBank/DDBJ whole genome shotgun (WGS) entry which is preliminary data.</text>
</comment>
<dbReference type="Proteomes" id="UP001215598">
    <property type="component" value="Unassembled WGS sequence"/>
</dbReference>
<keyword evidence="2" id="KW-1185">Reference proteome</keyword>
<dbReference type="EMBL" id="JARKIB010000063">
    <property type="protein sequence ID" value="KAJ7751142.1"/>
    <property type="molecule type" value="Genomic_DNA"/>
</dbReference>